<comment type="caution">
    <text evidence="6">The sequence shown here is derived from an EMBL/GenBank/DDBJ whole genome shotgun (WGS) entry which is preliminary data.</text>
</comment>
<keyword evidence="2" id="KW-0813">Transport</keyword>
<protein>
    <submittedName>
        <fullName evidence="6">ABC transporter ATP-binding protein</fullName>
    </submittedName>
</protein>
<evidence type="ECO:0000256" key="1">
    <source>
        <dbReference type="ARBA" id="ARBA00005417"/>
    </source>
</evidence>
<dbReference type="EMBL" id="JACRSZ010000007">
    <property type="protein sequence ID" value="MBC8573076.1"/>
    <property type="molecule type" value="Genomic_DNA"/>
</dbReference>
<keyword evidence="4 6" id="KW-0067">ATP-binding</keyword>
<dbReference type="InterPro" id="IPR050153">
    <property type="entry name" value="Metal_Ion_Import_ABC"/>
</dbReference>
<evidence type="ECO:0000313" key="6">
    <source>
        <dbReference type="EMBL" id="MBC8573076.1"/>
    </source>
</evidence>
<dbReference type="Pfam" id="PF00005">
    <property type="entry name" value="ABC_tran"/>
    <property type="match status" value="1"/>
</dbReference>
<dbReference type="Gene3D" id="3.40.50.300">
    <property type="entry name" value="P-loop containing nucleotide triphosphate hydrolases"/>
    <property type="match status" value="1"/>
</dbReference>
<dbReference type="SUPFAM" id="SSF52540">
    <property type="entry name" value="P-loop containing nucleoside triphosphate hydrolases"/>
    <property type="match status" value="1"/>
</dbReference>
<gene>
    <name evidence="6" type="ORF">H8716_08275</name>
</gene>
<evidence type="ECO:0000256" key="3">
    <source>
        <dbReference type="ARBA" id="ARBA00022741"/>
    </source>
</evidence>
<evidence type="ECO:0000256" key="4">
    <source>
        <dbReference type="ARBA" id="ARBA00022840"/>
    </source>
</evidence>
<accession>A0ABR7N9J6</accession>
<organism evidence="6 7">
    <name type="scientific">Jingyaoa shaoxingensis</name>
    <dbReference type="NCBI Taxonomy" id="2763671"/>
    <lineage>
        <taxon>Bacteria</taxon>
        <taxon>Bacillati</taxon>
        <taxon>Bacillota</taxon>
        <taxon>Clostridia</taxon>
        <taxon>Lachnospirales</taxon>
        <taxon>Lachnospiraceae</taxon>
        <taxon>Jingyaoa</taxon>
    </lineage>
</organism>
<dbReference type="CDD" id="cd03214">
    <property type="entry name" value="ABC_Iron-Siderophores_B12_Hemin"/>
    <property type="match status" value="1"/>
</dbReference>
<dbReference type="InterPro" id="IPR003439">
    <property type="entry name" value="ABC_transporter-like_ATP-bd"/>
</dbReference>
<reference evidence="6 7" key="1">
    <citation type="submission" date="2020-08" db="EMBL/GenBank/DDBJ databases">
        <title>Genome public.</title>
        <authorList>
            <person name="Liu C."/>
            <person name="Sun Q."/>
        </authorList>
    </citation>
    <scope>NUCLEOTIDE SEQUENCE [LARGE SCALE GENOMIC DNA]</scope>
    <source>
        <strain evidence="6 7">NSJ-46</strain>
    </source>
</reference>
<feature type="domain" description="ABC transporter" evidence="5">
    <location>
        <begin position="2"/>
        <end position="237"/>
    </location>
</feature>
<proteinExistence type="inferred from homology"/>
<dbReference type="PROSITE" id="PS00211">
    <property type="entry name" value="ABC_TRANSPORTER_1"/>
    <property type="match status" value="1"/>
</dbReference>
<dbReference type="PANTHER" id="PTHR42734">
    <property type="entry name" value="METAL TRANSPORT SYSTEM ATP-BINDING PROTEIN TM_0124-RELATED"/>
    <property type="match status" value="1"/>
</dbReference>
<evidence type="ECO:0000259" key="5">
    <source>
        <dbReference type="PROSITE" id="PS50893"/>
    </source>
</evidence>
<dbReference type="SMART" id="SM00382">
    <property type="entry name" value="AAA"/>
    <property type="match status" value="1"/>
</dbReference>
<dbReference type="Proteomes" id="UP000657421">
    <property type="component" value="Unassembled WGS sequence"/>
</dbReference>
<evidence type="ECO:0000256" key="2">
    <source>
        <dbReference type="ARBA" id="ARBA00022448"/>
    </source>
</evidence>
<dbReference type="RefSeq" id="WP_249308105.1">
    <property type="nucleotide sequence ID" value="NZ_JACRSZ010000007.1"/>
</dbReference>
<dbReference type="GO" id="GO:0005524">
    <property type="term" value="F:ATP binding"/>
    <property type="evidence" value="ECO:0007669"/>
    <property type="project" value="UniProtKB-KW"/>
</dbReference>
<dbReference type="InterPro" id="IPR003593">
    <property type="entry name" value="AAA+_ATPase"/>
</dbReference>
<name>A0ABR7N9J6_9FIRM</name>
<sequence>MIEGKNLAFSYRKGRQIFSDINFRFSDGEMISIMGPNGAGKSTLLKCINKINKPTQGQILIDGKNTIQFSDRELSRLIGYVPQDIGKGFAISVTEAVMLGRTPYIRFKASDKDKELVFEMIERFGLEKYAFTNLNELSGGERQRVFLARALVQDPKIMLLDEPISNLDIRYQIETLDLVRDIVKSRNLISIMVIHDLSFAYRYSDSVILLKDGKAMVGKREDVLTSSNIAEHYHVNAEINDNQKYPYVNPRYTL</sequence>
<dbReference type="PROSITE" id="PS50893">
    <property type="entry name" value="ABC_TRANSPORTER_2"/>
    <property type="match status" value="1"/>
</dbReference>
<dbReference type="PANTHER" id="PTHR42734:SF6">
    <property type="entry name" value="MOLYBDATE IMPORT ATP-BINDING PROTEIN MOLC"/>
    <property type="match status" value="1"/>
</dbReference>
<comment type="similarity">
    <text evidence="1">Belongs to the ABC transporter superfamily.</text>
</comment>
<evidence type="ECO:0000313" key="7">
    <source>
        <dbReference type="Proteomes" id="UP000657421"/>
    </source>
</evidence>
<dbReference type="InterPro" id="IPR017871">
    <property type="entry name" value="ABC_transporter-like_CS"/>
</dbReference>
<keyword evidence="3" id="KW-0547">Nucleotide-binding</keyword>
<dbReference type="InterPro" id="IPR027417">
    <property type="entry name" value="P-loop_NTPase"/>
</dbReference>
<keyword evidence="7" id="KW-1185">Reference proteome</keyword>